<sequence length="259" mass="28139">MFGVGRVCRDVQRLGIARRTARGLGRTRAGTVETDRTKVVDIGVLVFQLDCVGPPVTEIVFVRHDGSRVRQHLVDAYPLLTGGVVVRFVVECLLHLEPSGRPRGSDTECVQVSVFPAHGDLQYRMQLGQQQIRSHAHSSPDRRPRVIDTHPQHQIRQATRGTLRCAGFGRLVGFGDIRHHRQVPNAAGSDRHANDPSRIGAAYPGVAARRTRSPSAAIERTGIAYSRAEQTPCALDCCGSVAGASARLHLSRPDSTGLA</sequence>
<dbReference type="AlphaFoldDB" id="A0A6J7EQC2"/>
<name>A0A6J7EQC2_9ZZZZ</name>
<proteinExistence type="predicted"/>
<gene>
    <name evidence="1" type="ORF">UFOPK3472_01237</name>
</gene>
<protein>
    <submittedName>
        <fullName evidence="1">Unannotated protein</fullName>
    </submittedName>
</protein>
<dbReference type="EMBL" id="CAFBLX010000064">
    <property type="protein sequence ID" value="CAB4885752.1"/>
    <property type="molecule type" value="Genomic_DNA"/>
</dbReference>
<reference evidence="1" key="1">
    <citation type="submission" date="2020-05" db="EMBL/GenBank/DDBJ databases">
        <authorList>
            <person name="Chiriac C."/>
            <person name="Salcher M."/>
            <person name="Ghai R."/>
            <person name="Kavagutti S V."/>
        </authorList>
    </citation>
    <scope>NUCLEOTIDE SEQUENCE</scope>
</reference>
<accession>A0A6J7EQC2</accession>
<organism evidence="1">
    <name type="scientific">freshwater metagenome</name>
    <dbReference type="NCBI Taxonomy" id="449393"/>
    <lineage>
        <taxon>unclassified sequences</taxon>
        <taxon>metagenomes</taxon>
        <taxon>ecological metagenomes</taxon>
    </lineage>
</organism>
<evidence type="ECO:0000313" key="1">
    <source>
        <dbReference type="EMBL" id="CAB4885752.1"/>
    </source>
</evidence>